<protein>
    <submittedName>
        <fullName evidence="1">Uncharacterized protein</fullName>
    </submittedName>
</protein>
<sequence>MHGSREKVSFIRSGPDRNSGYTALALFLHQSGIRGPFIGRDFHHCLVELAVRCAGFDPPHDAARVRRALDLAGVRSMGDER</sequence>
<organism evidence="1 2">
    <name type="scientific">Thioalkalivibrio nitratireducens (strain DSM 14787 / UNIQEM 213 / ALEN2)</name>
    <dbReference type="NCBI Taxonomy" id="1255043"/>
    <lineage>
        <taxon>Bacteria</taxon>
        <taxon>Pseudomonadati</taxon>
        <taxon>Pseudomonadota</taxon>
        <taxon>Gammaproteobacteria</taxon>
        <taxon>Chromatiales</taxon>
        <taxon>Ectothiorhodospiraceae</taxon>
        <taxon>Thioalkalivibrio</taxon>
    </lineage>
</organism>
<dbReference type="PATRIC" id="fig|1255043.3.peg.2064"/>
<dbReference type="HOGENOM" id="CLU_2572807_0_0_6"/>
<dbReference type="EMBL" id="CP003989">
    <property type="protein sequence ID" value="AGA33702.1"/>
    <property type="molecule type" value="Genomic_DNA"/>
</dbReference>
<gene>
    <name evidence="1" type="ordered locus">TVNIR_2042</name>
</gene>
<evidence type="ECO:0000313" key="1">
    <source>
        <dbReference type="EMBL" id="AGA33702.1"/>
    </source>
</evidence>
<dbReference type="AlphaFoldDB" id="L0DXG9"/>
<accession>L0DXG9</accession>
<name>L0DXG9_THIND</name>
<dbReference type="Proteomes" id="UP000010809">
    <property type="component" value="Chromosome"/>
</dbReference>
<evidence type="ECO:0000313" key="2">
    <source>
        <dbReference type="Proteomes" id="UP000010809"/>
    </source>
</evidence>
<dbReference type="KEGG" id="tni:TVNIR_2042"/>
<keyword evidence="2" id="KW-1185">Reference proteome</keyword>
<proteinExistence type="predicted"/>
<reference evidence="1" key="1">
    <citation type="submission" date="2015-12" db="EMBL/GenBank/DDBJ databases">
        <authorList>
            <person name="Tikhonova T.V."/>
            <person name="Pavlov A.R."/>
            <person name="Beletsky A.V."/>
            <person name="Mardanov A.V."/>
            <person name="Sorokin D.Y."/>
            <person name="Ravin N.V."/>
            <person name="Popov V.O."/>
        </authorList>
    </citation>
    <scope>NUCLEOTIDE SEQUENCE</scope>
    <source>
        <strain evidence="1">DSM 14787</strain>
    </source>
</reference>
<dbReference type="STRING" id="1255043.TVNIR_2042"/>